<dbReference type="RefSeq" id="WP_229870815.1">
    <property type="nucleotide sequence ID" value="NZ_BMSA01000025.1"/>
</dbReference>
<dbReference type="AlphaFoldDB" id="A0A918HNH6"/>
<dbReference type="InterPro" id="IPR040946">
    <property type="entry name" value="CBM46"/>
</dbReference>
<proteinExistence type="predicted"/>
<comment type="caution">
    <text evidence="2">The sequence shown here is derived from an EMBL/GenBank/DDBJ whole genome shotgun (WGS) entry which is preliminary data.</text>
</comment>
<gene>
    <name evidence="2" type="ORF">GCM10010226_67630</name>
</gene>
<name>A0A918HNH6_9ACTN</name>
<feature type="domain" description="Endoglucanase B carbohydrate binding" evidence="1">
    <location>
        <begin position="30"/>
        <end position="58"/>
    </location>
</feature>
<accession>A0A918HNH6</accession>
<dbReference type="Proteomes" id="UP000646776">
    <property type="component" value="Unassembled WGS sequence"/>
</dbReference>
<evidence type="ECO:0000313" key="2">
    <source>
        <dbReference type="EMBL" id="GGT79766.1"/>
    </source>
</evidence>
<evidence type="ECO:0000259" key="1">
    <source>
        <dbReference type="Pfam" id="PF18448"/>
    </source>
</evidence>
<protein>
    <recommendedName>
        <fullName evidence="1">Endoglucanase B carbohydrate binding domain-containing protein</fullName>
    </recommendedName>
</protein>
<reference evidence="2" key="1">
    <citation type="journal article" date="2014" name="Int. J. Syst. Evol. Microbiol.">
        <title>Complete genome sequence of Corynebacterium casei LMG S-19264T (=DSM 44701T), isolated from a smear-ripened cheese.</title>
        <authorList>
            <consortium name="US DOE Joint Genome Institute (JGI-PGF)"/>
            <person name="Walter F."/>
            <person name="Albersmeier A."/>
            <person name="Kalinowski J."/>
            <person name="Ruckert C."/>
        </authorList>
    </citation>
    <scope>NUCLEOTIDE SEQUENCE</scope>
    <source>
        <strain evidence="2">JCM 4125</strain>
    </source>
</reference>
<organism evidence="2 3">
    <name type="scientific">Streptomyces phaeofaciens</name>
    <dbReference type="NCBI Taxonomy" id="68254"/>
    <lineage>
        <taxon>Bacteria</taxon>
        <taxon>Bacillati</taxon>
        <taxon>Actinomycetota</taxon>
        <taxon>Actinomycetes</taxon>
        <taxon>Kitasatosporales</taxon>
        <taxon>Streptomycetaceae</taxon>
        <taxon>Streptomyces</taxon>
    </lineage>
</organism>
<sequence>MDERHRIADAGSGRLWVRRRRRPDPRLPRRAQDNTRVRLTFHFRSGATVTYHVTRVGKHGDRHDILTTAPAVSGAGRARGGCPTAATTGPPPDLVLSRTGERQVGRRRTVGHLGAVTVMAQAVPLRV</sequence>
<dbReference type="EMBL" id="BMSA01000025">
    <property type="protein sequence ID" value="GGT79766.1"/>
    <property type="molecule type" value="Genomic_DNA"/>
</dbReference>
<keyword evidence="3" id="KW-1185">Reference proteome</keyword>
<dbReference type="Pfam" id="PF18448">
    <property type="entry name" value="CBM46"/>
    <property type="match status" value="1"/>
</dbReference>
<reference evidence="2" key="2">
    <citation type="submission" date="2020-09" db="EMBL/GenBank/DDBJ databases">
        <authorList>
            <person name="Sun Q."/>
            <person name="Ohkuma M."/>
        </authorList>
    </citation>
    <scope>NUCLEOTIDE SEQUENCE</scope>
    <source>
        <strain evidence="2">JCM 4125</strain>
    </source>
</reference>
<evidence type="ECO:0000313" key="3">
    <source>
        <dbReference type="Proteomes" id="UP000646776"/>
    </source>
</evidence>